<dbReference type="RefSeq" id="WP_281045573.1">
    <property type="nucleotide sequence ID" value="NZ_JARYGZ010000002.1"/>
</dbReference>
<protein>
    <submittedName>
        <fullName evidence="2">Uncharacterized protein</fullName>
    </submittedName>
</protein>
<evidence type="ECO:0000313" key="3">
    <source>
        <dbReference type="Proteomes" id="UP001160625"/>
    </source>
</evidence>
<gene>
    <name evidence="2" type="ORF">QGN17_15875</name>
</gene>
<dbReference type="EMBL" id="JARYGZ010000002">
    <property type="protein sequence ID" value="MDH7640216.1"/>
    <property type="molecule type" value="Genomic_DNA"/>
</dbReference>
<feature type="transmembrane region" description="Helical" evidence="1">
    <location>
        <begin position="48"/>
        <end position="68"/>
    </location>
</feature>
<proteinExistence type="predicted"/>
<name>A0ABT6N533_9SPHN</name>
<evidence type="ECO:0000313" key="2">
    <source>
        <dbReference type="EMBL" id="MDH7640216.1"/>
    </source>
</evidence>
<comment type="caution">
    <text evidence="2">The sequence shown here is derived from an EMBL/GenBank/DDBJ whole genome shotgun (WGS) entry which is preliminary data.</text>
</comment>
<keyword evidence="3" id="KW-1185">Reference proteome</keyword>
<keyword evidence="1" id="KW-1133">Transmembrane helix</keyword>
<dbReference type="Proteomes" id="UP001160625">
    <property type="component" value="Unassembled WGS sequence"/>
</dbReference>
<keyword evidence="1" id="KW-0472">Membrane</keyword>
<sequence>MLETGLRFTGLGVVTVLLPAMSLWTAYVGLHMPSWLIASLARDRRLAVLPLALVHLALLVALIAVIGAALPASLLRLAMPFMALHVWCEWLRRERRSASPAQIRTASRSPG</sequence>
<organism evidence="2 3">
    <name type="scientific">Sphingomonas oryzagri</name>
    <dbReference type="NCBI Taxonomy" id="3042314"/>
    <lineage>
        <taxon>Bacteria</taxon>
        <taxon>Pseudomonadati</taxon>
        <taxon>Pseudomonadota</taxon>
        <taxon>Alphaproteobacteria</taxon>
        <taxon>Sphingomonadales</taxon>
        <taxon>Sphingomonadaceae</taxon>
        <taxon>Sphingomonas</taxon>
    </lineage>
</organism>
<keyword evidence="1" id="KW-0812">Transmembrane</keyword>
<feature type="transmembrane region" description="Helical" evidence="1">
    <location>
        <begin position="6"/>
        <end position="27"/>
    </location>
</feature>
<reference evidence="2" key="1">
    <citation type="submission" date="2023-04" db="EMBL/GenBank/DDBJ databases">
        <title>Sphingomonas sp. MAHUQ-71 isolated from rice field.</title>
        <authorList>
            <person name="Huq M.A."/>
        </authorList>
    </citation>
    <scope>NUCLEOTIDE SEQUENCE</scope>
    <source>
        <strain evidence="2">MAHUQ-71</strain>
    </source>
</reference>
<accession>A0ABT6N533</accession>
<evidence type="ECO:0000256" key="1">
    <source>
        <dbReference type="SAM" id="Phobius"/>
    </source>
</evidence>